<proteinExistence type="predicted"/>
<reference evidence="1" key="1">
    <citation type="submission" date="2023-03" db="EMBL/GenBank/DDBJ databases">
        <title>Actinoallomurus iriomotensis NBRC 103681.</title>
        <authorList>
            <person name="Ichikawa N."/>
            <person name="Sato H."/>
            <person name="Tonouchi N."/>
        </authorList>
    </citation>
    <scope>NUCLEOTIDE SEQUENCE</scope>
    <source>
        <strain evidence="1">NBRC 103681</strain>
    </source>
</reference>
<organism evidence="1 2">
    <name type="scientific">Actinoallomurus iriomotensis</name>
    <dbReference type="NCBI Taxonomy" id="478107"/>
    <lineage>
        <taxon>Bacteria</taxon>
        <taxon>Bacillati</taxon>
        <taxon>Actinomycetota</taxon>
        <taxon>Actinomycetes</taxon>
        <taxon>Streptosporangiales</taxon>
        <taxon>Thermomonosporaceae</taxon>
        <taxon>Actinoallomurus</taxon>
    </lineage>
</organism>
<dbReference type="AlphaFoldDB" id="A0A9W6RHP5"/>
<dbReference type="EMBL" id="BSTJ01000005">
    <property type="protein sequence ID" value="GLY75933.1"/>
    <property type="molecule type" value="Genomic_DNA"/>
</dbReference>
<name>A0A9W6RHP5_9ACTN</name>
<sequence>MIDLWTERGGVSVVGIRLTGVSGEEGRAAEDRYADLVDQMTAIHGVDPPNGGRGFGRTALRFHGKIFAMLVRGHLVLKLPAARVGELVAAGEGTHFDANKGTPMREWLSLAPDSGHDWPALAQEALTFAHANRRSG</sequence>
<dbReference type="Gene3D" id="3.30.1460.30">
    <property type="entry name" value="YgaC/TfoX-N like chaperone"/>
    <property type="match status" value="1"/>
</dbReference>
<dbReference type="SUPFAM" id="SSF159894">
    <property type="entry name" value="YgaC/TfoX-N like"/>
    <property type="match status" value="1"/>
</dbReference>
<gene>
    <name evidence="1" type="ORF">Airi01_042000</name>
</gene>
<dbReference type="Proteomes" id="UP001165135">
    <property type="component" value="Unassembled WGS sequence"/>
</dbReference>
<accession>A0A9W6RHP5</accession>
<comment type="caution">
    <text evidence="1">The sequence shown here is derived from an EMBL/GenBank/DDBJ whole genome shotgun (WGS) entry which is preliminary data.</text>
</comment>
<evidence type="ECO:0000313" key="2">
    <source>
        <dbReference type="Proteomes" id="UP001165135"/>
    </source>
</evidence>
<evidence type="ECO:0008006" key="3">
    <source>
        <dbReference type="Google" id="ProtNLM"/>
    </source>
</evidence>
<evidence type="ECO:0000313" key="1">
    <source>
        <dbReference type="EMBL" id="GLY75933.1"/>
    </source>
</evidence>
<protein>
    <recommendedName>
        <fullName evidence="3">TfoX N-terminal domain-containing protein</fullName>
    </recommendedName>
</protein>